<organism evidence="2 3">
    <name type="scientific">Fragilariopsis cylindrus CCMP1102</name>
    <dbReference type="NCBI Taxonomy" id="635003"/>
    <lineage>
        <taxon>Eukaryota</taxon>
        <taxon>Sar</taxon>
        <taxon>Stramenopiles</taxon>
        <taxon>Ochrophyta</taxon>
        <taxon>Bacillariophyta</taxon>
        <taxon>Bacillariophyceae</taxon>
        <taxon>Bacillariophycidae</taxon>
        <taxon>Bacillariales</taxon>
        <taxon>Bacillariaceae</taxon>
        <taxon>Fragilariopsis</taxon>
    </lineage>
</organism>
<dbReference type="EMBL" id="KV784361">
    <property type="protein sequence ID" value="OEU13658.1"/>
    <property type="molecule type" value="Genomic_DNA"/>
</dbReference>
<keyword evidence="3" id="KW-1185">Reference proteome</keyword>
<protein>
    <submittedName>
        <fullName evidence="2">Uncharacterized protein</fullName>
    </submittedName>
</protein>
<reference evidence="2 3" key="1">
    <citation type="submission" date="2016-09" db="EMBL/GenBank/DDBJ databases">
        <title>Extensive genetic diversity and differential bi-allelic expression allows diatom success in the polar Southern Ocean.</title>
        <authorList>
            <consortium name="DOE Joint Genome Institute"/>
            <person name="Mock T."/>
            <person name="Otillar R.P."/>
            <person name="Strauss J."/>
            <person name="Dupont C."/>
            <person name="Frickenhaus S."/>
            <person name="Maumus F."/>
            <person name="Mcmullan M."/>
            <person name="Sanges R."/>
            <person name="Schmutz J."/>
            <person name="Toseland A."/>
            <person name="Valas R."/>
            <person name="Veluchamy A."/>
            <person name="Ward B.J."/>
            <person name="Allen A."/>
            <person name="Barry K."/>
            <person name="Falciatore A."/>
            <person name="Ferrante M."/>
            <person name="Fortunato A.E."/>
            <person name="Gloeckner G."/>
            <person name="Gruber A."/>
            <person name="Hipkin R."/>
            <person name="Janech M."/>
            <person name="Kroth P."/>
            <person name="Leese F."/>
            <person name="Lindquist E."/>
            <person name="Lyon B.R."/>
            <person name="Martin J."/>
            <person name="Mayer C."/>
            <person name="Parker M."/>
            <person name="Quesneville H."/>
            <person name="Raymond J."/>
            <person name="Uhlig C."/>
            <person name="Valentin K.U."/>
            <person name="Worden A.Z."/>
            <person name="Armbrust E.V."/>
            <person name="Bowler C."/>
            <person name="Green B."/>
            <person name="Moulton V."/>
            <person name="Van Oosterhout C."/>
            <person name="Grigoriev I."/>
        </authorList>
    </citation>
    <scope>NUCLEOTIDE SEQUENCE [LARGE SCALE GENOMIC DNA]</scope>
    <source>
        <strain evidence="2 3">CCMP1102</strain>
    </source>
</reference>
<gene>
    <name evidence="2" type="ORF">FRACYDRAFT_262343</name>
</gene>
<feature type="region of interest" description="Disordered" evidence="1">
    <location>
        <begin position="1"/>
        <end position="28"/>
    </location>
</feature>
<evidence type="ECO:0000313" key="3">
    <source>
        <dbReference type="Proteomes" id="UP000095751"/>
    </source>
</evidence>
<sequence length="453" mass="50646">MSMSMSSSSDSESSSDSTSASISAAAAADPKDEWGITYYKENAYNTEAKCPTEPIQVVNDAFDAIAGTLYNKQRLDPAIAHNARSNSLYTHRPTRSSSDAGRIGVEIDGAEFLFASSSSKNIPTSTSTNKRTRTSIGPNSSQRRISLILAAKLSSNYSWREYEKNNNDNKKSKSVSSSYRPVVLSFNTIKEALLARREMQFLQNNCTKKREREAYNHIIIQTISDGIPKALHRKRKYSNSNNDDNYAVDATNGLLIVVQPTDFNQEFNPPVPSLNTINDLQTTIACAFIQQLPVIVLSPRFLSYGENENNNKKRNRSTNYYDDDDDDDEYKSIDNIHNQIYHNQNGFFQQASFYGGTEPPRGPAPFILRDFSPPSYCWIGNALSIGSDEQTRVILTNSVMDEDHPWHIYASNKIEEELSSTPSVYLASTKSSSGRPTRALMNKILLSKSNHLD</sequence>
<dbReference type="KEGG" id="fcy:FRACYDRAFT_262343"/>
<dbReference type="Proteomes" id="UP000095751">
    <property type="component" value="Unassembled WGS sequence"/>
</dbReference>
<dbReference type="OrthoDB" id="42887at2759"/>
<evidence type="ECO:0000256" key="1">
    <source>
        <dbReference type="SAM" id="MobiDB-lite"/>
    </source>
</evidence>
<proteinExistence type="predicted"/>
<dbReference type="InParanoid" id="A0A1E7F638"/>
<feature type="region of interest" description="Disordered" evidence="1">
    <location>
        <begin position="121"/>
        <end position="141"/>
    </location>
</feature>
<accession>A0A1E7F638</accession>
<name>A0A1E7F638_9STRA</name>
<evidence type="ECO:0000313" key="2">
    <source>
        <dbReference type="EMBL" id="OEU13658.1"/>
    </source>
</evidence>
<dbReference type="AlphaFoldDB" id="A0A1E7F638"/>